<dbReference type="EC" id="4.1.1.35" evidence="5"/>
<dbReference type="Gene3D" id="3.40.50.720">
    <property type="entry name" value="NAD(P)-binding Rossmann-like Domain"/>
    <property type="match status" value="1"/>
</dbReference>
<keyword evidence="11" id="KW-0333">Golgi apparatus</keyword>
<dbReference type="Pfam" id="PF16363">
    <property type="entry name" value="GDP_Man_Dehyd"/>
    <property type="match status" value="1"/>
</dbReference>
<dbReference type="InterPro" id="IPR044516">
    <property type="entry name" value="UXS-like"/>
</dbReference>
<dbReference type="GO" id="GO:0005737">
    <property type="term" value="C:cytoplasm"/>
    <property type="evidence" value="ECO:0007669"/>
    <property type="project" value="TreeGrafter"/>
</dbReference>
<dbReference type="GO" id="GO:0042732">
    <property type="term" value="P:D-xylose metabolic process"/>
    <property type="evidence" value="ECO:0007669"/>
    <property type="project" value="InterPro"/>
</dbReference>
<dbReference type="PANTHER" id="PTHR43078:SF6">
    <property type="entry name" value="UDP-GLUCURONIC ACID DECARBOXYLASE 1"/>
    <property type="match status" value="1"/>
</dbReference>
<gene>
    <name evidence="16" type="ORF">EPD60_05505</name>
</gene>
<evidence type="ECO:0000256" key="11">
    <source>
        <dbReference type="ARBA" id="ARBA00023034"/>
    </source>
</evidence>
<evidence type="ECO:0000256" key="7">
    <source>
        <dbReference type="ARBA" id="ARBA00022793"/>
    </source>
</evidence>
<comment type="subcellular location">
    <subcellularLocation>
        <location evidence="2">Golgi apparatus</location>
        <location evidence="2">Golgi stack membrane</location>
        <topology evidence="2">Single-pass type II membrane protein</topology>
    </subcellularLocation>
</comment>
<keyword evidence="13" id="KW-0325">Glycoprotein</keyword>
<keyword evidence="8" id="KW-0735">Signal-anchor</keyword>
<dbReference type="GO" id="GO:0070403">
    <property type="term" value="F:NAD+ binding"/>
    <property type="evidence" value="ECO:0007669"/>
    <property type="project" value="InterPro"/>
</dbReference>
<dbReference type="PRINTS" id="PR01713">
    <property type="entry name" value="NUCEPIMERASE"/>
</dbReference>
<evidence type="ECO:0000313" key="17">
    <source>
        <dbReference type="Proteomes" id="UP000295334"/>
    </source>
</evidence>
<evidence type="ECO:0000313" key="16">
    <source>
        <dbReference type="EMBL" id="TCJ17887.1"/>
    </source>
</evidence>
<keyword evidence="6" id="KW-0812">Transmembrane</keyword>
<evidence type="ECO:0000256" key="3">
    <source>
        <dbReference type="ARBA" id="ARBA00005100"/>
    </source>
</evidence>
<evidence type="ECO:0000256" key="5">
    <source>
        <dbReference type="ARBA" id="ARBA00012290"/>
    </source>
</evidence>
<evidence type="ECO:0000256" key="6">
    <source>
        <dbReference type="ARBA" id="ARBA00022692"/>
    </source>
</evidence>
<organism evidence="16 17">
    <name type="scientific">Flaviaesturariibacter flavus</name>
    <dbReference type="NCBI Taxonomy" id="2502780"/>
    <lineage>
        <taxon>Bacteria</taxon>
        <taxon>Pseudomonadati</taxon>
        <taxon>Bacteroidota</taxon>
        <taxon>Chitinophagia</taxon>
        <taxon>Chitinophagales</taxon>
        <taxon>Chitinophagaceae</taxon>
        <taxon>Flaviaestuariibacter</taxon>
    </lineage>
</organism>
<dbReference type="FunFam" id="3.40.50.720:FF:000065">
    <property type="entry name" value="UDP-glucuronic acid decarboxylase 1"/>
    <property type="match status" value="1"/>
</dbReference>
<keyword evidence="14" id="KW-0456">Lyase</keyword>
<dbReference type="GO" id="GO:0048040">
    <property type="term" value="F:UDP-glucuronate decarboxylase activity"/>
    <property type="evidence" value="ECO:0007669"/>
    <property type="project" value="TreeGrafter"/>
</dbReference>
<keyword evidence="12" id="KW-0472">Membrane</keyword>
<evidence type="ECO:0000256" key="9">
    <source>
        <dbReference type="ARBA" id="ARBA00022989"/>
    </source>
</evidence>
<protein>
    <recommendedName>
        <fullName evidence="5">UDP-glucuronate decarboxylase</fullName>
        <ecNumber evidence="5">4.1.1.35</ecNumber>
    </recommendedName>
</protein>
<sequence>MEQKRVLITGAAGFLGSHLCDRFIKEGYQVVGMDNLITGDLKNIEHLFPLPQFEFYNHDVTKFIHVPGRIDYILHFASPASPIDYLKIPIQTLKVGAMGTHNCLGLAKAKGARMLVASTSEVYGDPLVHPQTEEYWGNVNPVGPRGVYDEAKRYMESITMAYHTFHGVETRIVRIFNTYGPRMRLNDGRALPAFIGQALRGEDLTVFGDGSQTRSFCYVDDLVEGIYRLLLSDYVLPVNVGNPDEISLKDFAEEVLKLTGNAVKIVYKPLPQDDPKQRKPDITKAKELLGWEPRVHRSEGLRITYDYFRNLPKEEWTKQPKEFTPTK</sequence>
<evidence type="ECO:0000259" key="15">
    <source>
        <dbReference type="Pfam" id="PF16363"/>
    </source>
</evidence>
<comment type="caution">
    <text evidence="16">The sequence shown here is derived from an EMBL/GenBank/DDBJ whole genome shotgun (WGS) entry which is preliminary data.</text>
</comment>
<dbReference type="InterPro" id="IPR036291">
    <property type="entry name" value="NAD(P)-bd_dom_sf"/>
</dbReference>
<comment type="pathway">
    <text evidence="3">Nucleotide-sugar biosynthesis; UDP-alpha-D-xylose biosynthesis; UDP-alpha-D-xylose from UDP-alpha-D-glucuronate: step 1/1.</text>
</comment>
<evidence type="ECO:0000256" key="13">
    <source>
        <dbReference type="ARBA" id="ARBA00023180"/>
    </source>
</evidence>
<comment type="cofactor">
    <cofactor evidence="1">
        <name>NAD(+)</name>
        <dbReference type="ChEBI" id="CHEBI:57540"/>
    </cofactor>
</comment>
<feature type="domain" description="NAD(P)-binding" evidence="15">
    <location>
        <begin position="7"/>
        <end position="303"/>
    </location>
</feature>
<evidence type="ECO:0000256" key="8">
    <source>
        <dbReference type="ARBA" id="ARBA00022968"/>
    </source>
</evidence>
<dbReference type="UniPathway" id="UPA00796">
    <property type="reaction ID" value="UER00771"/>
</dbReference>
<evidence type="ECO:0000256" key="2">
    <source>
        <dbReference type="ARBA" id="ARBA00004447"/>
    </source>
</evidence>
<proteinExistence type="inferred from homology"/>
<evidence type="ECO:0000256" key="4">
    <source>
        <dbReference type="ARBA" id="ARBA00007505"/>
    </source>
</evidence>
<evidence type="ECO:0000256" key="12">
    <source>
        <dbReference type="ARBA" id="ARBA00023136"/>
    </source>
</evidence>
<dbReference type="PANTHER" id="PTHR43078">
    <property type="entry name" value="UDP-GLUCURONIC ACID DECARBOXYLASE-RELATED"/>
    <property type="match status" value="1"/>
</dbReference>
<evidence type="ECO:0000256" key="14">
    <source>
        <dbReference type="ARBA" id="ARBA00023239"/>
    </source>
</evidence>
<dbReference type="CDD" id="cd05230">
    <property type="entry name" value="UGD_SDR_e"/>
    <property type="match status" value="1"/>
</dbReference>
<keyword evidence="10" id="KW-0520">NAD</keyword>
<dbReference type="EMBL" id="SJZI01000008">
    <property type="protein sequence ID" value="TCJ17887.1"/>
    <property type="molecule type" value="Genomic_DNA"/>
</dbReference>
<dbReference type="AlphaFoldDB" id="A0A4R1BKR4"/>
<keyword evidence="7" id="KW-0210">Decarboxylase</keyword>
<keyword evidence="9" id="KW-1133">Transmembrane helix</keyword>
<comment type="similarity">
    <text evidence="4">Belongs to the NAD(P)-dependent epimerase/dehydratase family. UDP-glucuronic acid decarboxylase subfamily.</text>
</comment>
<evidence type="ECO:0000256" key="1">
    <source>
        <dbReference type="ARBA" id="ARBA00001911"/>
    </source>
</evidence>
<reference evidence="16 17" key="1">
    <citation type="submission" date="2019-03" db="EMBL/GenBank/DDBJ databases">
        <authorList>
            <person name="Kim M.K.M."/>
        </authorList>
    </citation>
    <scope>NUCLEOTIDE SEQUENCE [LARGE SCALE GENOMIC DNA]</scope>
    <source>
        <strain evidence="16 17">17J68-12</strain>
    </source>
</reference>
<evidence type="ECO:0000256" key="10">
    <source>
        <dbReference type="ARBA" id="ARBA00023027"/>
    </source>
</evidence>
<accession>A0A4R1BKR4</accession>
<dbReference type="GO" id="GO:0033320">
    <property type="term" value="P:UDP-D-xylose biosynthetic process"/>
    <property type="evidence" value="ECO:0007669"/>
    <property type="project" value="UniProtKB-UniPathway"/>
</dbReference>
<name>A0A4R1BKR4_9BACT</name>
<dbReference type="SUPFAM" id="SSF51735">
    <property type="entry name" value="NAD(P)-binding Rossmann-fold domains"/>
    <property type="match status" value="1"/>
</dbReference>
<dbReference type="OrthoDB" id="9811743at2"/>
<keyword evidence="17" id="KW-1185">Reference proteome</keyword>
<dbReference type="InterPro" id="IPR016040">
    <property type="entry name" value="NAD(P)-bd_dom"/>
</dbReference>
<dbReference type="Proteomes" id="UP000295334">
    <property type="component" value="Unassembled WGS sequence"/>
</dbReference>